<feature type="transmembrane region" description="Helical" evidence="5">
    <location>
        <begin position="143"/>
        <end position="162"/>
    </location>
</feature>
<proteinExistence type="predicted"/>
<feature type="transmembrane region" description="Helical" evidence="5">
    <location>
        <begin position="304"/>
        <end position="325"/>
    </location>
</feature>
<evidence type="ECO:0000256" key="5">
    <source>
        <dbReference type="SAM" id="Phobius"/>
    </source>
</evidence>
<dbReference type="GO" id="GO:0005886">
    <property type="term" value="C:plasma membrane"/>
    <property type="evidence" value="ECO:0007669"/>
    <property type="project" value="TreeGrafter"/>
</dbReference>
<feature type="transmembrane region" description="Helical" evidence="5">
    <location>
        <begin position="501"/>
        <end position="522"/>
    </location>
</feature>
<feature type="transmembrane region" description="Helical" evidence="5">
    <location>
        <begin position="266"/>
        <end position="283"/>
    </location>
</feature>
<protein>
    <recommendedName>
        <fullName evidence="6">Major facilitator superfamily (MFS) profile domain-containing protein</fullName>
    </recommendedName>
</protein>
<comment type="subcellular location">
    <subcellularLocation>
        <location evidence="1">Membrane</location>
        <topology evidence="1">Multi-pass membrane protein</topology>
    </subcellularLocation>
</comment>
<keyword evidence="2 5" id="KW-0812">Transmembrane</keyword>
<comment type="caution">
    <text evidence="7">The sequence shown here is derived from an EMBL/GenBank/DDBJ whole genome shotgun (WGS) entry which is preliminary data.</text>
</comment>
<dbReference type="GeneID" id="96010836"/>
<feature type="transmembrane region" description="Helical" evidence="5">
    <location>
        <begin position="395"/>
        <end position="419"/>
    </location>
</feature>
<name>A0AB34KA84_9PEZI</name>
<feature type="transmembrane region" description="Helical" evidence="5">
    <location>
        <begin position="197"/>
        <end position="217"/>
    </location>
</feature>
<evidence type="ECO:0000259" key="6">
    <source>
        <dbReference type="PROSITE" id="PS50850"/>
    </source>
</evidence>
<dbReference type="Pfam" id="PF07690">
    <property type="entry name" value="MFS_1"/>
    <property type="match status" value="1"/>
</dbReference>
<sequence length="541" mass="58643">MTTQIHQEKEHVAPSAGYVQQTTLSLESDEDVESWKPDARVKRALAAQAFCVFIISLDMTILTATLPTVAHALGANATESFWIAASYLLANAVCQPTMAALAEAFGRQAMFLGSVAVFTVGSIVCATAPTVPAMLAGRTVQGIGGGGIISVNLIILSDFVPLRQRSKYQGLIQLVFALGTNIAPIIGGAMIDSNWRWIFYINIPFCAIGLVIVPLFLRYEEEVMPMREKLRSFDWLGSASMVVSSTLFLVGMSWGGNRYSWRSSAVLVPIVAGLEGMLLTLFYERHVAKNPFLRLSIFQHWSGIVITLCTMIQGYLLFAMTYYLVIYLMACQLYSPILAGTGLLPFAVTVVPVSGLTGSLITRIGRYRWSIWLGWSLSVLGLGLLILLGTGTHPAAWVVIFMCAGAGQGLLLIGHSVAIQASCKTKDAAFAVSMYSFARSFGLCLGVILGGTIFQNFLRMRLGKDDLPTGIATNFEGYIPILQAMSSANPLKLQVQGAYSWALRMLFATSTGVGFFGLLLSLTIGDYTLDTAFIPEHSLRK</sequence>
<accession>A0AB34KA84</accession>
<feature type="transmembrane region" description="Helical" evidence="5">
    <location>
        <begin position="81"/>
        <end position="102"/>
    </location>
</feature>
<dbReference type="GO" id="GO:0022857">
    <property type="term" value="F:transmembrane transporter activity"/>
    <property type="evidence" value="ECO:0007669"/>
    <property type="project" value="InterPro"/>
</dbReference>
<dbReference type="SUPFAM" id="SSF103473">
    <property type="entry name" value="MFS general substrate transporter"/>
    <property type="match status" value="1"/>
</dbReference>
<keyword evidence="4 5" id="KW-0472">Membrane</keyword>
<organism evidence="7 8">
    <name type="scientific">Cladosporium halotolerans</name>
    <dbReference type="NCBI Taxonomy" id="1052096"/>
    <lineage>
        <taxon>Eukaryota</taxon>
        <taxon>Fungi</taxon>
        <taxon>Dikarya</taxon>
        <taxon>Ascomycota</taxon>
        <taxon>Pezizomycotina</taxon>
        <taxon>Dothideomycetes</taxon>
        <taxon>Dothideomycetidae</taxon>
        <taxon>Cladosporiales</taxon>
        <taxon>Cladosporiaceae</taxon>
        <taxon>Cladosporium</taxon>
    </lineage>
</organism>
<keyword evidence="8" id="KW-1185">Reference proteome</keyword>
<dbReference type="PANTHER" id="PTHR23501:SF94">
    <property type="entry name" value="MAJOR FACILITATOR SUPERFAMILY (MFS) PROFILE DOMAIN-CONTAINING PROTEIN"/>
    <property type="match status" value="1"/>
</dbReference>
<evidence type="ECO:0000256" key="1">
    <source>
        <dbReference type="ARBA" id="ARBA00004141"/>
    </source>
</evidence>
<reference evidence="7 8" key="1">
    <citation type="journal article" date="2020" name="Microbiol. Resour. Announc.">
        <title>Draft Genome Sequence of a Cladosporium Species Isolated from the Mesophotic Ascidian Didemnum maculosum.</title>
        <authorList>
            <person name="Gioti A."/>
            <person name="Siaperas R."/>
            <person name="Nikolaivits E."/>
            <person name="Le Goff G."/>
            <person name="Ouazzani J."/>
            <person name="Kotoulas G."/>
            <person name="Topakas E."/>
        </authorList>
    </citation>
    <scope>NUCLEOTIDE SEQUENCE [LARGE SCALE GENOMIC DNA]</scope>
    <source>
        <strain evidence="7 8">TM138-S3</strain>
    </source>
</reference>
<feature type="transmembrane region" description="Helical" evidence="5">
    <location>
        <begin position="45"/>
        <end position="69"/>
    </location>
</feature>
<evidence type="ECO:0000313" key="7">
    <source>
        <dbReference type="EMBL" id="KAL1582023.1"/>
    </source>
</evidence>
<feature type="transmembrane region" description="Helical" evidence="5">
    <location>
        <begin position="369"/>
        <end position="389"/>
    </location>
</feature>
<dbReference type="EMBL" id="JAAQHG020000078">
    <property type="protein sequence ID" value="KAL1582023.1"/>
    <property type="molecule type" value="Genomic_DNA"/>
</dbReference>
<evidence type="ECO:0000313" key="8">
    <source>
        <dbReference type="Proteomes" id="UP000803884"/>
    </source>
</evidence>
<feature type="transmembrane region" description="Helical" evidence="5">
    <location>
        <begin position="337"/>
        <end position="357"/>
    </location>
</feature>
<feature type="transmembrane region" description="Helical" evidence="5">
    <location>
        <begin position="233"/>
        <end position="254"/>
    </location>
</feature>
<dbReference type="PRINTS" id="PR01036">
    <property type="entry name" value="TCRTETB"/>
</dbReference>
<feature type="transmembrane region" description="Helical" evidence="5">
    <location>
        <begin position="109"/>
        <end position="131"/>
    </location>
</feature>
<evidence type="ECO:0000256" key="4">
    <source>
        <dbReference type="ARBA" id="ARBA00023136"/>
    </source>
</evidence>
<gene>
    <name evidence="7" type="ORF">WHR41_09395</name>
</gene>
<dbReference type="AlphaFoldDB" id="A0AB34KA84"/>
<dbReference type="Proteomes" id="UP000803884">
    <property type="component" value="Unassembled WGS sequence"/>
</dbReference>
<dbReference type="PANTHER" id="PTHR23501">
    <property type="entry name" value="MAJOR FACILITATOR SUPERFAMILY"/>
    <property type="match status" value="1"/>
</dbReference>
<dbReference type="RefSeq" id="XP_069225130.1">
    <property type="nucleotide sequence ID" value="XM_069377998.1"/>
</dbReference>
<feature type="transmembrane region" description="Helical" evidence="5">
    <location>
        <begin position="440"/>
        <end position="458"/>
    </location>
</feature>
<evidence type="ECO:0000256" key="2">
    <source>
        <dbReference type="ARBA" id="ARBA00022692"/>
    </source>
</evidence>
<keyword evidence="3 5" id="KW-1133">Transmembrane helix</keyword>
<dbReference type="InterPro" id="IPR036259">
    <property type="entry name" value="MFS_trans_sf"/>
</dbReference>
<dbReference type="Gene3D" id="1.20.1720.10">
    <property type="entry name" value="Multidrug resistance protein D"/>
    <property type="match status" value="1"/>
</dbReference>
<dbReference type="Gene3D" id="1.20.1250.20">
    <property type="entry name" value="MFS general substrate transporter like domains"/>
    <property type="match status" value="1"/>
</dbReference>
<feature type="domain" description="Major facilitator superfamily (MFS) profile" evidence="6">
    <location>
        <begin position="44"/>
        <end position="529"/>
    </location>
</feature>
<evidence type="ECO:0000256" key="3">
    <source>
        <dbReference type="ARBA" id="ARBA00022989"/>
    </source>
</evidence>
<dbReference type="InterPro" id="IPR011701">
    <property type="entry name" value="MFS"/>
</dbReference>
<dbReference type="PROSITE" id="PS50850">
    <property type="entry name" value="MFS"/>
    <property type="match status" value="1"/>
</dbReference>
<feature type="transmembrane region" description="Helical" evidence="5">
    <location>
        <begin position="174"/>
        <end position="191"/>
    </location>
</feature>
<dbReference type="InterPro" id="IPR020846">
    <property type="entry name" value="MFS_dom"/>
</dbReference>